<reference evidence="1 2" key="1">
    <citation type="submission" date="2014-09" db="EMBL/GenBank/DDBJ databases">
        <title>Vibrio maritimus JCM 19235. (C45) whole genome shotgun sequence.</title>
        <authorList>
            <person name="Sawabe T."/>
            <person name="Meirelles P."/>
            <person name="Nakanishi M."/>
            <person name="Sayaka M."/>
            <person name="Hattori M."/>
            <person name="Ohkuma M."/>
        </authorList>
    </citation>
    <scope>NUCLEOTIDE SEQUENCE [LARGE SCALE GENOMIC DNA]</scope>
    <source>
        <strain evidence="2">JCM19235</strain>
    </source>
</reference>
<dbReference type="Proteomes" id="UP000029228">
    <property type="component" value="Unassembled WGS sequence"/>
</dbReference>
<accession>A0A090RTJ9</accession>
<sequence>MNGLTQKQVALIRHLGQGAIVEVVNKASPFDPRTWRTLIGRKLIVYLKTKRMYRLTARGERVYSQIRHLDQGIRTII</sequence>
<dbReference type="EMBL" id="BBMR01000001">
    <property type="protein sequence ID" value="GAL17499.1"/>
    <property type="molecule type" value="Genomic_DNA"/>
</dbReference>
<dbReference type="STRING" id="990268.JCM19235_6048"/>
<name>A0A090RTJ9_9VIBR</name>
<evidence type="ECO:0000313" key="2">
    <source>
        <dbReference type="Proteomes" id="UP000029228"/>
    </source>
</evidence>
<evidence type="ECO:0000313" key="1">
    <source>
        <dbReference type="EMBL" id="GAL17499.1"/>
    </source>
</evidence>
<proteinExistence type="predicted"/>
<protein>
    <submittedName>
        <fullName evidence="1">Uncharacterized protein</fullName>
    </submittedName>
</protein>
<gene>
    <name evidence="1" type="ORF">JCM19235_6048</name>
</gene>
<dbReference type="AlphaFoldDB" id="A0A090RTJ9"/>
<keyword evidence="2" id="KW-1185">Reference proteome</keyword>
<comment type="caution">
    <text evidence="1">The sequence shown here is derived from an EMBL/GenBank/DDBJ whole genome shotgun (WGS) entry which is preliminary data.</text>
</comment>
<organism evidence="1 2">
    <name type="scientific">Vibrio maritimus</name>
    <dbReference type="NCBI Taxonomy" id="990268"/>
    <lineage>
        <taxon>Bacteria</taxon>
        <taxon>Pseudomonadati</taxon>
        <taxon>Pseudomonadota</taxon>
        <taxon>Gammaproteobacteria</taxon>
        <taxon>Vibrionales</taxon>
        <taxon>Vibrionaceae</taxon>
        <taxon>Vibrio</taxon>
    </lineage>
</organism>